<keyword evidence="3" id="KW-1185">Reference proteome</keyword>
<evidence type="ECO:0000259" key="1">
    <source>
        <dbReference type="Pfam" id="PF01636"/>
    </source>
</evidence>
<dbReference type="EMBL" id="JABCIY010000011">
    <property type="protein sequence ID" value="KAF7197590.1"/>
    <property type="molecule type" value="Genomic_DNA"/>
</dbReference>
<dbReference type="AlphaFoldDB" id="A0A8H6VMT6"/>
<sequence>MERNRFIRNPRMYWRDEWPTTKDGREYDGLKLLELVRAGESPFADVWNVNLLIREIEENVDAEIIDIPLVNGGSNNYGFQMKLSNGQEIVARLARGDVNMPDFDGFSLQSQIAEVKFEAAVYEMLRDEEAIKASRLLYYRAPAQCGDDKPSIPQNIVGRRLMVFERKEGRTAGIWREMSQEQQFDVLSQAAVIRAALFKFDLPFQFFTQHLRDRLFEQQPDAFPVPVAPTRDFCVAMFTSKVEATIRNIGDMIGWESDNNTVGPIAFAAKQSLLNLIPNILPEEDSSHACLYRLVLDHGDFGIHNMTIDERPKITSLFDWETGSIVPAILSDTNMSVAGADLIIDESGRPALTRLSSKASEAERVQHVSCTEHYHRALFEQVPDYQRAVEAGLDARRLWFALRDWRGDDPEDYFGALGAWAEKRLKEI</sequence>
<organism evidence="2 3">
    <name type="scientific">Pseudocercospora fuligena</name>
    <dbReference type="NCBI Taxonomy" id="685502"/>
    <lineage>
        <taxon>Eukaryota</taxon>
        <taxon>Fungi</taxon>
        <taxon>Dikarya</taxon>
        <taxon>Ascomycota</taxon>
        <taxon>Pezizomycotina</taxon>
        <taxon>Dothideomycetes</taxon>
        <taxon>Dothideomycetidae</taxon>
        <taxon>Mycosphaerellales</taxon>
        <taxon>Mycosphaerellaceae</taxon>
        <taxon>Pseudocercospora</taxon>
    </lineage>
</organism>
<dbReference type="InterPro" id="IPR051678">
    <property type="entry name" value="AGP_Transferase"/>
</dbReference>
<dbReference type="Proteomes" id="UP000660729">
    <property type="component" value="Unassembled WGS sequence"/>
</dbReference>
<dbReference type="PANTHER" id="PTHR21310">
    <property type="entry name" value="AMINOGLYCOSIDE PHOSPHOTRANSFERASE-RELATED-RELATED"/>
    <property type="match status" value="1"/>
</dbReference>
<dbReference type="InterPro" id="IPR011009">
    <property type="entry name" value="Kinase-like_dom_sf"/>
</dbReference>
<name>A0A8H6VMT6_9PEZI</name>
<reference evidence="2" key="1">
    <citation type="submission" date="2020-04" db="EMBL/GenBank/DDBJ databases">
        <title>Draft genome resource of the tomato pathogen Pseudocercospora fuligena.</title>
        <authorList>
            <person name="Zaccaron A."/>
        </authorList>
    </citation>
    <scope>NUCLEOTIDE SEQUENCE</scope>
    <source>
        <strain evidence="2">PF001</strain>
    </source>
</reference>
<evidence type="ECO:0000313" key="3">
    <source>
        <dbReference type="Proteomes" id="UP000660729"/>
    </source>
</evidence>
<dbReference type="OrthoDB" id="3554464at2759"/>
<dbReference type="PANTHER" id="PTHR21310:SF15">
    <property type="entry name" value="AMINOGLYCOSIDE PHOSPHOTRANSFERASE DOMAIN-CONTAINING PROTEIN"/>
    <property type="match status" value="1"/>
</dbReference>
<protein>
    <recommendedName>
        <fullName evidence="1">Aminoglycoside phosphotransferase domain-containing protein</fullName>
    </recommendedName>
</protein>
<dbReference type="Pfam" id="PF01636">
    <property type="entry name" value="APH"/>
    <property type="match status" value="1"/>
</dbReference>
<dbReference type="SUPFAM" id="SSF56112">
    <property type="entry name" value="Protein kinase-like (PK-like)"/>
    <property type="match status" value="1"/>
</dbReference>
<accession>A0A8H6VMT6</accession>
<dbReference type="InterPro" id="IPR002575">
    <property type="entry name" value="Aminoglycoside_PTrfase"/>
</dbReference>
<feature type="domain" description="Aminoglycoside phosphotransferase" evidence="1">
    <location>
        <begin position="69"/>
        <end position="325"/>
    </location>
</feature>
<comment type="caution">
    <text evidence="2">The sequence shown here is derived from an EMBL/GenBank/DDBJ whole genome shotgun (WGS) entry which is preliminary data.</text>
</comment>
<proteinExistence type="predicted"/>
<gene>
    <name evidence="2" type="ORF">HII31_01093</name>
</gene>
<evidence type="ECO:0000313" key="2">
    <source>
        <dbReference type="EMBL" id="KAF7197590.1"/>
    </source>
</evidence>